<accession>A0A9P0L5I0</accession>
<keyword evidence="2" id="KW-1185">Reference proteome</keyword>
<dbReference type="EMBL" id="CAKOFQ010007057">
    <property type="protein sequence ID" value="CAH1989143.1"/>
    <property type="molecule type" value="Genomic_DNA"/>
</dbReference>
<protein>
    <submittedName>
        <fullName evidence="1">Uncharacterized protein</fullName>
    </submittedName>
</protein>
<dbReference type="Proteomes" id="UP001152888">
    <property type="component" value="Unassembled WGS sequence"/>
</dbReference>
<comment type="caution">
    <text evidence="1">The sequence shown here is derived from an EMBL/GenBank/DDBJ whole genome shotgun (WGS) entry which is preliminary data.</text>
</comment>
<reference evidence="1" key="1">
    <citation type="submission" date="2022-03" db="EMBL/GenBank/DDBJ databases">
        <authorList>
            <person name="Sayadi A."/>
        </authorList>
    </citation>
    <scope>NUCLEOTIDE SEQUENCE</scope>
</reference>
<name>A0A9P0L5I0_ACAOB</name>
<evidence type="ECO:0000313" key="1">
    <source>
        <dbReference type="EMBL" id="CAH1989143.1"/>
    </source>
</evidence>
<proteinExistence type="predicted"/>
<dbReference type="AlphaFoldDB" id="A0A9P0L5I0"/>
<organism evidence="1 2">
    <name type="scientific">Acanthoscelides obtectus</name>
    <name type="common">Bean weevil</name>
    <name type="synonym">Bruchus obtectus</name>
    <dbReference type="NCBI Taxonomy" id="200917"/>
    <lineage>
        <taxon>Eukaryota</taxon>
        <taxon>Metazoa</taxon>
        <taxon>Ecdysozoa</taxon>
        <taxon>Arthropoda</taxon>
        <taxon>Hexapoda</taxon>
        <taxon>Insecta</taxon>
        <taxon>Pterygota</taxon>
        <taxon>Neoptera</taxon>
        <taxon>Endopterygota</taxon>
        <taxon>Coleoptera</taxon>
        <taxon>Polyphaga</taxon>
        <taxon>Cucujiformia</taxon>
        <taxon>Chrysomeloidea</taxon>
        <taxon>Chrysomelidae</taxon>
        <taxon>Bruchinae</taxon>
        <taxon>Bruchini</taxon>
        <taxon>Acanthoscelides</taxon>
    </lineage>
</organism>
<gene>
    <name evidence="1" type="ORF">ACAOBT_LOCUS18861</name>
</gene>
<sequence>MLGDFKNNVYFKINQWRIINVCHNRQVFIYGIWKQQARKSDLYIVITLVLPH</sequence>
<evidence type="ECO:0000313" key="2">
    <source>
        <dbReference type="Proteomes" id="UP001152888"/>
    </source>
</evidence>